<dbReference type="Proteomes" id="UP000584824">
    <property type="component" value="Unassembled WGS sequence"/>
</dbReference>
<reference evidence="1 2" key="1">
    <citation type="submission" date="2020-08" db="EMBL/GenBank/DDBJ databases">
        <title>Genomic Encyclopedia of Type Strains, Phase IV (KMG-IV): sequencing the most valuable type-strain genomes for metagenomic binning, comparative biology and taxonomic classification.</title>
        <authorList>
            <person name="Goeker M."/>
        </authorList>
    </citation>
    <scope>NUCLEOTIDE SEQUENCE [LARGE SCALE GENOMIC DNA]</scope>
    <source>
        <strain evidence="1 2">DSM 26385</strain>
    </source>
</reference>
<evidence type="ECO:0000313" key="1">
    <source>
        <dbReference type="EMBL" id="MBB4102705.1"/>
    </source>
</evidence>
<evidence type="ECO:0000313" key="2">
    <source>
        <dbReference type="Proteomes" id="UP000584824"/>
    </source>
</evidence>
<dbReference type="EMBL" id="JACIDU010000004">
    <property type="protein sequence ID" value="MBB4102705.1"/>
    <property type="molecule type" value="Genomic_DNA"/>
</dbReference>
<gene>
    <name evidence="1" type="ORF">GGQ66_001248</name>
</gene>
<dbReference type="AlphaFoldDB" id="A0A7W6K030"/>
<proteinExistence type="predicted"/>
<organism evidence="1 2">
    <name type="scientific">Allorhizobium borbori</name>
    <dbReference type="NCBI Taxonomy" id="485907"/>
    <lineage>
        <taxon>Bacteria</taxon>
        <taxon>Pseudomonadati</taxon>
        <taxon>Pseudomonadota</taxon>
        <taxon>Alphaproteobacteria</taxon>
        <taxon>Hyphomicrobiales</taxon>
        <taxon>Rhizobiaceae</taxon>
        <taxon>Rhizobium/Agrobacterium group</taxon>
        <taxon>Allorhizobium</taxon>
    </lineage>
</organism>
<protein>
    <submittedName>
        <fullName evidence="1">Uncharacterized protein</fullName>
    </submittedName>
</protein>
<accession>A0A7W6K030</accession>
<name>A0A7W6K030_9HYPH</name>
<dbReference type="RefSeq" id="WP_183790546.1">
    <property type="nucleotide sequence ID" value="NZ_JACIDU010000004.1"/>
</dbReference>
<keyword evidence="2" id="KW-1185">Reference proteome</keyword>
<sequence length="171" mass="18884">MIRRLLTLGLIGLTPLLATCQREDAEPLKIKAKTFVFNYRVSTAAYMLVLARNAPLPEESYAETRYENPAGGEPITVRSRIFPFWEKVTLESPAVHCIVKDRPYAVFVRIVDGQNKVLQTLETSIISNQDQTVLAAHPLVVGPVYAPNPDVFKPDGSVDFSPDRNCPSAGA</sequence>
<comment type="caution">
    <text evidence="1">The sequence shown here is derived from an EMBL/GenBank/DDBJ whole genome shotgun (WGS) entry which is preliminary data.</text>
</comment>